<proteinExistence type="predicted"/>
<accession>A0A1I8B892</accession>
<name>A0A1I8B892_MELHA</name>
<sequence length="220" mass="25662">MNANWHGFKFFKQGKGHLEVQADIFREGETLFLRNIKPSELIKFIIGNDNSLKGFVLLNLILLNLTLFKGKILNASKVDKDFLVNSVKITPILDEYSGILALKLDMLIQISKKLQNKKTDTLFFWKYVNRCSENELTVNATETIISTTKKQLKIKSGQDLYAKKSNKSDNIFQIHANIYDLGCLPRHYQKVHVDEHDKQCKIIEKDYNKECEEYFRLFCY</sequence>
<dbReference type="WBParaSite" id="MhA1_Contig159.frz3.gene3">
    <property type="protein sequence ID" value="MhA1_Contig159.frz3.gene3"/>
    <property type="gene ID" value="MhA1_Contig159.frz3.gene3"/>
</dbReference>
<reference evidence="2" key="1">
    <citation type="submission" date="2016-11" db="UniProtKB">
        <authorList>
            <consortium name="WormBaseParasite"/>
        </authorList>
    </citation>
    <scope>IDENTIFICATION</scope>
</reference>
<evidence type="ECO:0000313" key="2">
    <source>
        <dbReference type="WBParaSite" id="MhA1_Contig159.frz3.gene3"/>
    </source>
</evidence>
<keyword evidence="1" id="KW-1185">Reference proteome</keyword>
<dbReference type="AlphaFoldDB" id="A0A1I8B892"/>
<protein>
    <submittedName>
        <fullName evidence="2">Uncharacterized protein</fullName>
    </submittedName>
</protein>
<evidence type="ECO:0000313" key="1">
    <source>
        <dbReference type="Proteomes" id="UP000095281"/>
    </source>
</evidence>
<dbReference type="Proteomes" id="UP000095281">
    <property type="component" value="Unplaced"/>
</dbReference>
<organism evidence="1 2">
    <name type="scientific">Meloidogyne hapla</name>
    <name type="common">Root-knot nematode worm</name>
    <dbReference type="NCBI Taxonomy" id="6305"/>
    <lineage>
        <taxon>Eukaryota</taxon>
        <taxon>Metazoa</taxon>
        <taxon>Ecdysozoa</taxon>
        <taxon>Nematoda</taxon>
        <taxon>Chromadorea</taxon>
        <taxon>Rhabditida</taxon>
        <taxon>Tylenchina</taxon>
        <taxon>Tylenchomorpha</taxon>
        <taxon>Tylenchoidea</taxon>
        <taxon>Meloidogynidae</taxon>
        <taxon>Meloidogyninae</taxon>
        <taxon>Meloidogyne</taxon>
    </lineage>
</organism>